<dbReference type="InterPro" id="IPR001507">
    <property type="entry name" value="ZP_dom"/>
</dbReference>
<dbReference type="AlphaFoldDB" id="C3ZXH0"/>
<dbReference type="Pfam" id="PF00100">
    <property type="entry name" value="Zona_pellucida"/>
    <property type="match status" value="1"/>
</dbReference>
<dbReference type="Gene3D" id="2.60.120.260">
    <property type="entry name" value="Galactose-binding domain-like"/>
    <property type="match status" value="1"/>
</dbReference>
<feature type="domain" description="MAM" evidence="5">
    <location>
        <begin position="133"/>
        <end position="162"/>
    </location>
</feature>
<dbReference type="InterPro" id="IPR008979">
    <property type="entry name" value="Galactose-bd-like_sf"/>
</dbReference>
<dbReference type="Gene3D" id="2.60.120.200">
    <property type="match status" value="1"/>
</dbReference>
<evidence type="ECO:0000256" key="1">
    <source>
        <dbReference type="ARBA" id="ARBA00022729"/>
    </source>
</evidence>
<gene>
    <name evidence="7" type="ORF">BRAFLDRAFT_105736</name>
</gene>
<dbReference type="EMBL" id="GG666712">
    <property type="protein sequence ID" value="EEN42749.1"/>
    <property type="molecule type" value="Genomic_DNA"/>
</dbReference>
<dbReference type="InterPro" id="IPR000998">
    <property type="entry name" value="MAM_dom"/>
</dbReference>
<dbReference type="InParanoid" id="C3ZXH0"/>
<evidence type="ECO:0000256" key="2">
    <source>
        <dbReference type="ARBA" id="ARBA00023157"/>
    </source>
</evidence>
<name>C3ZXH0_BRAFL</name>
<keyword evidence="4" id="KW-0472">Membrane</keyword>
<dbReference type="Pfam" id="PF00629">
    <property type="entry name" value="MAM"/>
    <property type="match status" value="1"/>
</dbReference>
<dbReference type="PRINTS" id="PR00023">
    <property type="entry name" value="ZPELLUCIDA"/>
</dbReference>
<dbReference type="InterPro" id="IPR055356">
    <property type="entry name" value="ZP-N"/>
</dbReference>
<dbReference type="SUPFAM" id="SSF49785">
    <property type="entry name" value="Galactose-binding domain-like"/>
    <property type="match status" value="1"/>
</dbReference>
<keyword evidence="4" id="KW-1133">Transmembrane helix</keyword>
<protein>
    <recommendedName>
        <fullName evidence="8">ZP domain-containing protein</fullName>
    </recommendedName>
</protein>
<keyword evidence="4" id="KW-0812">Transmembrane</keyword>
<dbReference type="Gene3D" id="2.60.40.4100">
    <property type="entry name" value="Zona pellucida, ZP-C domain"/>
    <property type="match status" value="1"/>
</dbReference>
<dbReference type="PROSITE" id="PS01286">
    <property type="entry name" value="FA58C_2"/>
    <property type="match status" value="1"/>
</dbReference>
<sequence>MTDTCHRSVTRSVWVWLCLVLTWAAVFVSSQVPFASNCNFDGELLCGFVQQTVGDDFDWEVGSGAVEALGLSGDHTGGGSYAYFNTTGKTRSQTAILRSMQLASLTPHCLTFYYYMAGADVGSLAVLQQRVGEINFDAVVGSGQLGLIAIDDVVFVNGPCDSDEFLAASGVRHDYDLNWHQLTGNVDADSVVEHLFTGRLQAQRIRLKPLQFHMRPSLRLEVIGCAFAMLECTGEYMQIVFSRSHLPDFDTANLHLMDPSCKATGNATHIILTAPFEGCGTVKTDTESEIIYFNKVLSTDNDGVAFITRIRELEVPFECRMDSRDTVSAMFSPQIEKIYFFRSAHGKYNFDMQLFTSVGFQQQIDTFPYVVQLNQPLYVQIEVLTPDQDLQLFAENCMATPSANILDPMSYTFISDGCPVDSTFLSLFSSSQKQERFSINSFAFVEDYPEVYLHCTVMVCNSTDPTSRCAQGCQPPPARHRRAALGAEPRYNVYKGPILNPGYKRLSDVDVAEEVEDNRGARVPPGVVTSLVLAVGLLLCTVVTLVGVIAYMRMRTARKELYMALPTDDLE</sequence>
<dbReference type="InterPro" id="IPR042235">
    <property type="entry name" value="ZP-C_dom"/>
</dbReference>
<evidence type="ECO:0008006" key="8">
    <source>
        <dbReference type="Google" id="ProtNLM"/>
    </source>
</evidence>
<dbReference type="InterPro" id="IPR013320">
    <property type="entry name" value="ConA-like_dom_sf"/>
</dbReference>
<dbReference type="Gene3D" id="2.60.40.3210">
    <property type="entry name" value="Zona pellucida, ZP-N domain"/>
    <property type="match status" value="1"/>
</dbReference>
<dbReference type="PROSITE" id="PS51034">
    <property type="entry name" value="ZP_2"/>
    <property type="match status" value="1"/>
</dbReference>
<evidence type="ECO:0000259" key="6">
    <source>
        <dbReference type="PROSITE" id="PS51034"/>
    </source>
</evidence>
<dbReference type="SMART" id="SM00137">
    <property type="entry name" value="MAM"/>
    <property type="match status" value="1"/>
</dbReference>
<evidence type="ECO:0000256" key="3">
    <source>
        <dbReference type="ARBA" id="ARBA00023180"/>
    </source>
</evidence>
<dbReference type="SUPFAM" id="SSF49899">
    <property type="entry name" value="Concanavalin A-like lectins/glucanases"/>
    <property type="match status" value="1"/>
</dbReference>
<dbReference type="CDD" id="cd06263">
    <property type="entry name" value="MAM"/>
    <property type="match status" value="1"/>
</dbReference>
<keyword evidence="3" id="KW-0325">Glycoprotein</keyword>
<reference evidence="7" key="1">
    <citation type="journal article" date="2008" name="Nature">
        <title>The amphioxus genome and the evolution of the chordate karyotype.</title>
        <authorList>
            <consortium name="US DOE Joint Genome Institute (JGI-PGF)"/>
            <person name="Putnam N.H."/>
            <person name="Butts T."/>
            <person name="Ferrier D.E.K."/>
            <person name="Furlong R.F."/>
            <person name="Hellsten U."/>
            <person name="Kawashima T."/>
            <person name="Robinson-Rechavi M."/>
            <person name="Shoguchi E."/>
            <person name="Terry A."/>
            <person name="Yu J.-K."/>
            <person name="Benito-Gutierrez E.L."/>
            <person name="Dubchak I."/>
            <person name="Garcia-Fernandez J."/>
            <person name="Gibson-Brown J.J."/>
            <person name="Grigoriev I.V."/>
            <person name="Horton A.C."/>
            <person name="de Jong P.J."/>
            <person name="Jurka J."/>
            <person name="Kapitonov V.V."/>
            <person name="Kohara Y."/>
            <person name="Kuroki Y."/>
            <person name="Lindquist E."/>
            <person name="Lucas S."/>
            <person name="Osoegawa K."/>
            <person name="Pennacchio L.A."/>
            <person name="Salamov A.A."/>
            <person name="Satou Y."/>
            <person name="Sauka-Spengler T."/>
            <person name="Schmutz J."/>
            <person name="Shin-I T."/>
            <person name="Toyoda A."/>
            <person name="Bronner-Fraser M."/>
            <person name="Fujiyama A."/>
            <person name="Holland L.Z."/>
            <person name="Holland P.W.H."/>
            <person name="Satoh N."/>
            <person name="Rokhsar D.S."/>
        </authorList>
    </citation>
    <scope>NUCLEOTIDE SEQUENCE [LARGE SCALE GENOMIC DNA]</scope>
    <source>
        <strain evidence="7">S238N-H82</strain>
        <tissue evidence="7">Testes</tissue>
    </source>
</reference>
<dbReference type="InterPro" id="IPR000421">
    <property type="entry name" value="FA58C"/>
</dbReference>
<keyword evidence="1" id="KW-0732">Signal</keyword>
<dbReference type="InterPro" id="IPR048290">
    <property type="entry name" value="ZP_chr"/>
</dbReference>
<feature type="domain" description="ZP" evidence="6">
    <location>
        <begin position="231"/>
        <end position="476"/>
    </location>
</feature>
<feature type="transmembrane region" description="Helical" evidence="4">
    <location>
        <begin position="12"/>
        <end position="30"/>
    </location>
</feature>
<dbReference type="PANTHER" id="PTHR14002">
    <property type="entry name" value="ENDOGLIN/TGF-BETA RECEPTOR TYPE III"/>
    <property type="match status" value="1"/>
</dbReference>
<dbReference type="GO" id="GO:0016020">
    <property type="term" value="C:membrane"/>
    <property type="evidence" value="ECO:0007669"/>
    <property type="project" value="InterPro"/>
</dbReference>
<feature type="transmembrane region" description="Helical" evidence="4">
    <location>
        <begin position="531"/>
        <end position="552"/>
    </location>
</feature>
<dbReference type="PANTHER" id="PTHR14002:SF43">
    <property type="entry name" value="DELTA-LIKE PROTEIN"/>
    <property type="match status" value="1"/>
</dbReference>
<accession>C3ZXH0</accession>
<dbReference type="SMART" id="SM00241">
    <property type="entry name" value="ZP"/>
    <property type="match status" value="1"/>
</dbReference>
<evidence type="ECO:0000259" key="5">
    <source>
        <dbReference type="PROSITE" id="PS50060"/>
    </source>
</evidence>
<keyword evidence="2" id="KW-1015">Disulfide bond</keyword>
<dbReference type="eggNOG" id="ENOG502QW8I">
    <property type="taxonomic scope" value="Eukaryota"/>
</dbReference>
<dbReference type="Pfam" id="PF23344">
    <property type="entry name" value="ZP-N"/>
    <property type="match status" value="1"/>
</dbReference>
<evidence type="ECO:0000313" key="7">
    <source>
        <dbReference type="EMBL" id="EEN42749.1"/>
    </source>
</evidence>
<organism>
    <name type="scientific">Branchiostoma floridae</name>
    <name type="common">Florida lancelet</name>
    <name type="synonym">Amphioxus</name>
    <dbReference type="NCBI Taxonomy" id="7739"/>
    <lineage>
        <taxon>Eukaryota</taxon>
        <taxon>Metazoa</taxon>
        <taxon>Chordata</taxon>
        <taxon>Cephalochordata</taxon>
        <taxon>Leptocardii</taxon>
        <taxon>Amphioxiformes</taxon>
        <taxon>Branchiostomatidae</taxon>
        <taxon>Branchiostoma</taxon>
    </lineage>
</organism>
<evidence type="ECO:0000256" key="4">
    <source>
        <dbReference type="SAM" id="Phobius"/>
    </source>
</evidence>
<proteinExistence type="predicted"/>
<dbReference type="InterPro" id="IPR055355">
    <property type="entry name" value="ZP-C"/>
</dbReference>
<feature type="domain" description="MAM" evidence="5">
    <location>
        <begin position="36"/>
        <end position="126"/>
    </location>
</feature>
<dbReference type="PROSITE" id="PS50060">
    <property type="entry name" value="MAM_2"/>
    <property type="match status" value="2"/>
</dbReference>